<dbReference type="AlphaFoldDB" id="E9K6N4"/>
<evidence type="ECO:0000313" key="4">
    <source>
        <dbReference type="EMBL" id="ADR72943.1"/>
    </source>
</evidence>
<dbReference type="GO" id="GO:0003684">
    <property type="term" value="F:damaged DNA binding"/>
    <property type="evidence" value="ECO:0007669"/>
    <property type="project" value="TreeGrafter"/>
</dbReference>
<protein>
    <submittedName>
        <fullName evidence="4">Replication protein A3</fullName>
    </submittedName>
</protein>
<proteinExistence type="inferred from homology"/>
<dbReference type="GO" id="GO:0003697">
    <property type="term" value="F:single-stranded DNA binding"/>
    <property type="evidence" value="ECO:0007669"/>
    <property type="project" value="TreeGrafter"/>
</dbReference>
<dbReference type="GO" id="GO:0006289">
    <property type="term" value="P:nucleotide-excision repair"/>
    <property type="evidence" value="ECO:0007669"/>
    <property type="project" value="TreeGrafter"/>
</dbReference>
<reference evidence="4" key="1">
    <citation type="submission" date="2010-01" db="EMBL/GenBank/DDBJ databases">
        <authorList>
            <person name="Kim R.-O."/>
            <person name="Rhee J.-S."/>
            <person name="Lee J.-S."/>
        </authorList>
    </citation>
    <scope>NUCLEOTIDE SEQUENCE</scope>
</reference>
<dbReference type="SUPFAM" id="SSF50249">
    <property type="entry name" value="Nucleic acid-binding proteins"/>
    <property type="match status" value="1"/>
</dbReference>
<dbReference type="GO" id="GO:0006298">
    <property type="term" value="P:mismatch repair"/>
    <property type="evidence" value="ECO:0007669"/>
    <property type="project" value="TreeGrafter"/>
</dbReference>
<evidence type="ECO:0000256" key="2">
    <source>
        <dbReference type="ARBA" id="ARBA00009761"/>
    </source>
</evidence>
<dbReference type="PANTHER" id="PTHR15114">
    <property type="entry name" value="REPLICATION PROTEIN A3"/>
    <property type="match status" value="1"/>
</dbReference>
<comment type="similarity">
    <text evidence="2">Belongs to the replication factor A protein 3 family.</text>
</comment>
<dbReference type="GO" id="GO:0006260">
    <property type="term" value="P:DNA replication"/>
    <property type="evidence" value="ECO:0007669"/>
    <property type="project" value="InterPro"/>
</dbReference>
<organism evidence="4">
    <name type="scientific">Brachionus ibericus</name>
    <dbReference type="NCBI Taxonomy" id="183141"/>
    <lineage>
        <taxon>Eukaryota</taxon>
        <taxon>Metazoa</taxon>
        <taxon>Spiralia</taxon>
        <taxon>Gnathifera</taxon>
        <taxon>Rotifera</taxon>
        <taxon>Eurotatoria</taxon>
        <taxon>Monogononta</taxon>
        <taxon>Pseudotrocha</taxon>
        <taxon>Ploima</taxon>
        <taxon>Brachionidae</taxon>
        <taxon>Brachionus</taxon>
    </lineage>
</organism>
<keyword evidence="3" id="KW-0539">Nucleus</keyword>
<evidence type="ECO:0000256" key="1">
    <source>
        <dbReference type="ARBA" id="ARBA00004123"/>
    </source>
</evidence>
<dbReference type="PANTHER" id="PTHR15114:SF1">
    <property type="entry name" value="REPLICATION PROTEIN A 14 KDA SUBUNIT"/>
    <property type="match status" value="1"/>
</dbReference>
<evidence type="ECO:0000256" key="3">
    <source>
        <dbReference type="ARBA" id="ARBA00023242"/>
    </source>
</evidence>
<dbReference type="GO" id="GO:0035861">
    <property type="term" value="C:site of double-strand break"/>
    <property type="evidence" value="ECO:0007669"/>
    <property type="project" value="TreeGrafter"/>
</dbReference>
<reference evidence="4" key="2">
    <citation type="journal article" date="2012" name="Gene">
        <title>Genomic organization of selected genes in the small monogonont rotifer, Brachionus koreanus.</title>
        <authorList>
            <person name="Rhee J.S."/>
            <person name="Kim R.O."/>
            <person name="Kim B.M."/>
            <person name="Dahms H.U."/>
            <person name="Lee J.S."/>
        </authorList>
    </citation>
    <scope>NUCLEOTIDE SEQUENCE</scope>
</reference>
<gene>
    <name evidence="4" type="primary">RPA3</name>
</gene>
<dbReference type="GO" id="GO:0006284">
    <property type="term" value="P:base-excision repair"/>
    <property type="evidence" value="ECO:0007669"/>
    <property type="project" value="TreeGrafter"/>
</dbReference>
<dbReference type="Pfam" id="PF08661">
    <property type="entry name" value="Rep_fac-A_3"/>
    <property type="match status" value="1"/>
</dbReference>
<sequence>MSESIYTRVNGEMLYSFRGQNVCMIGKLNNLASDQMSFEITSPDNKNVLVKLRTPTREMLSDVIEVYGSVDEQGNIVCMNYTTFEPSVYSNFDMDLYNETIQMIHQLPKHYVQAV</sequence>
<dbReference type="FunFam" id="2.40.50.140:FF:000395">
    <property type="entry name" value="Replication protein A3"/>
    <property type="match status" value="1"/>
</dbReference>
<accession>E9K6N4</accession>
<name>E9K6N4_9BILA</name>
<dbReference type="InterPro" id="IPR013970">
    <property type="entry name" value="Rfa2"/>
</dbReference>
<comment type="subcellular location">
    <subcellularLocation>
        <location evidence="1">Nucleus</location>
    </subcellularLocation>
</comment>
<dbReference type="EMBL" id="GU450313">
    <property type="protein sequence ID" value="ADR72943.1"/>
    <property type="molecule type" value="Genomic_DNA"/>
</dbReference>
<dbReference type="CDD" id="cd04479">
    <property type="entry name" value="RPA3"/>
    <property type="match status" value="1"/>
</dbReference>
<dbReference type="Gene3D" id="2.40.50.140">
    <property type="entry name" value="Nucleic acid-binding proteins"/>
    <property type="match status" value="1"/>
</dbReference>
<dbReference type="GO" id="GO:0005662">
    <property type="term" value="C:DNA replication factor A complex"/>
    <property type="evidence" value="ECO:0007669"/>
    <property type="project" value="TreeGrafter"/>
</dbReference>
<dbReference type="GO" id="GO:0000724">
    <property type="term" value="P:double-strand break repair via homologous recombination"/>
    <property type="evidence" value="ECO:0007669"/>
    <property type="project" value="TreeGrafter"/>
</dbReference>
<dbReference type="InterPro" id="IPR012340">
    <property type="entry name" value="NA-bd_OB-fold"/>
</dbReference>